<organism evidence="9 10">
    <name type="scientific">Trapa incisa</name>
    <dbReference type="NCBI Taxonomy" id="236973"/>
    <lineage>
        <taxon>Eukaryota</taxon>
        <taxon>Viridiplantae</taxon>
        <taxon>Streptophyta</taxon>
        <taxon>Embryophyta</taxon>
        <taxon>Tracheophyta</taxon>
        <taxon>Spermatophyta</taxon>
        <taxon>Magnoliopsida</taxon>
        <taxon>eudicotyledons</taxon>
        <taxon>Gunneridae</taxon>
        <taxon>Pentapetalae</taxon>
        <taxon>rosids</taxon>
        <taxon>malvids</taxon>
        <taxon>Myrtales</taxon>
        <taxon>Lythraceae</taxon>
        <taxon>Trapa</taxon>
    </lineage>
</organism>
<feature type="compositionally biased region" description="Gly residues" evidence="7">
    <location>
        <begin position="258"/>
        <end position="267"/>
    </location>
</feature>
<keyword evidence="5 6" id="KW-1015">Disulfide bond</keyword>
<keyword evidence="10" id="KW-1185">Reference proteome</keyword>
<proteinExistence type="inferred from homology"/>
<comment type="function">
    <text evidence="6">Seed storage protein.</text>
</comment>
<dbReference type="Proteomes" id="UP001345219">
    <property type="component" value="Chromosome 9"/>
</dbReference>
<feature type="region of interest" description="Disordered" evidence="7">
    <location>
        <begin position="320"/>
        <end position="368"/>
    </location>
</feature>
<dbReference type="PANTHER" id="PTHR31189:SF35">
    <property type="entry name" value="12S SEED STORAGE PROTEIN CRB"/>
    <property type="match status" value="1"/>
</dbReference>
<name>A0AAN7JIA6_9MYRT</name>
<evidence type="ECO:0000256" key="2">
    <source>
        <dbReference type="ARBA" id="ARBA00022729"/>
    </source>
</evidence>
<evidence type="ECO:0000313" key="9">
    <source>
        <dbReference type="EMBL" id="KAK4744280.1"/>
    </source>
</evidence>
<keyword evidence="3 6" id="KW-0758">Storage protein</keyword>
<dbReference type="AlphaFoldDB" id="A0AAN7JIA6"/>
<feature type="compositionally biased region" description="Basic and acidic residues" evidence="7">
    <location>
        <begin position="237"/>
        <end position="248"/>
    </location>
</feature>
<dbReference type="InterPro" id="IPR006044">
    <property type="entry name" value="11S_seedstore_pln"/>
</dbReference>
<sequence length="556" mass="62125">MVANHPPPRLLMLSLATSYLVVVNGFLVVAAAEEASSATTSDSVLGIRHKGFRGERELDDCQVSRLNSLEPKNRIQCEAGTIESWDPNEDEFQCVGVAVVRYIIESNGLLLPSYANAPQLIYIVEGGGIQGVVLPGCPETFQSSQQQSQHGGAHEFGEREELGERGAGKGRRRILDQHQKIRNFRQGDILAIPIGASHWVYNDGDRPIVAIVLLDTTNNLNQLDIYPRRFYLAGNPEQEHPSEGERGHHSQRPFSRHGGQGGGGEGEGGAACQNIFCGIDAEFMAEAFGVDLDVATRLQNENDKRNSIVKVEGRLQVLKPPRREREMERGSRRETEWESERYGRRGGYNEEFGSNKGEEEDDEQTENGLEETLCTMRLKENLADPRGADVYTQNVGRINTVNSHNLPILFWLQLSAEHGLLQSDAMMVPHWNMNAHSIIYVIRGRARVQVVDNTGKAVFNEDLQEGRILVVPQSFAVIKRAEREEFEWVSFKTSDNAMINTAAGGNSYIRALPDEVVANAYQISREEARRLKYNRKGTSVFRPRSGKKGFERRAEA</sequence>
<dbReference type="InterPro" id="IPR050253">
    <property type="entry name" value="Seed_Storage-Functional"/>
</dbReference>
<gene>
    <name evidence="9" type="ORF">SAY87_010592</name>
</gene>
<comment type="similarity">
    <text evidence="1 6">Belongs to the 11S seed storage protein (globulins) family.</text>
</comment>
<evidence type="ECO:0000256" key="5">
    <source>
        <dbReference type="ARBA" id="ARBA00023157"/>
    </source>
</evidence>
<feature type="domain" description="Cupin type-1" evidence="8">
    <location>
        <begin position="380"/>
        <end position="529"/>
    </location>
</feature>
<keyword evidence="2 6" id="KW-0732">Signal</keyword>
<keyword evidence="4 6" id="KW-0708">Seed storage protein</keyword>
<accession>A0AAN7JIA6</accession>
<dbReference type="CDD" id="cd02243">
    <property type="entry name" value="cupin_11S_legumin_C"/>
    <property type="match status" value="1"/>
</dbReference>
<comment type="caution">
    <text evidence="9">The sequence shown here is derived from an EMBL/GenBank/DDBJ whole genome shotgun (WGS) entry which is preliminary data.</text>
</comment>
<dbReference type="Gene3D" id="2.60.120.10">
    <property type="entry name" value="Jelly Rolls"/>
    <property type="match status" value="2"/>
</dbReference>
<feature type="region of interest" description="Disordered" evidence="7">
    <location>
        <begin position="141"/>
        <end position="172"/>
    </location>
</feature>
<dbReference type="PRINTS" id="PR00439">
    <property type="entry name" value="11SGLOBULIN"/>
</dbReference>
<reference evidence="9 10" key="1">
    <citation type="journal article" date="2023" name="Hortic Res">
        <title>Pangenome of water caltrop reveals structural variations and asymmetric subgenome divergence after allopolyploidization.</title>
        <authorList>
            <person name="Zhang X."/>
            <person name="Chen Y."/>
            <person name="Wang L."/>
            <person name="Yuan Y."/>
            <person name="Fang M."/>
            <person name="Shi L."/>
            <person name="Lu R."/>
            <person name="Comes H.P."/>
            <person name="Ma Y."/>
            <person name="Chen Y."/>
            <person name="Huang G."/>
            <person name="Zhou Y."/>
            <person name="Zheng Z."/>
            <person name="Qiu Y."/>
        </authorList>
    </citation>
    <scope>NUCLEOTIDE SEQUENCE [LARGE SCALE GENOMIC DNA]</scope>
    <source>
        <tissue evidence="9">Roots</tissue>
    </source>
</reference>
<dbReference type="CDD" id="cd02242">
    <property type="entry name" value="cupin_11S_legumin_N"/>
    <property type="match status" value="1"/>
</dbReference>
<evidence type="ECO:0000259" key="8">
    <source>
        <dbReference type="SMART" id="SM00835"/>
    </source>
</evidence>
<dbReference type="InterPro" id="IPR006045">
    <property type="entry name" value="Cupin_1"/>
</dbReference>
<evidence type="ECO:0000256" key="1">
    <source>
        <dbReference type="ARBA" id="ARBA00007178"/>
    </source>
</evidence>
<feature type="domain" description="Cupin type-1" evidence="8">
    <location>
        <begin position="64"/>
        <end position="296"/>
    </location>
</feature>
<dbReference type="GO" id="GO:0045735">
    <property type="term" value="F:nutrient reservoir activity"/>
    <property type="evidence" value="ECO:0007669"/>
    <property type="project" value="UniProtKB-KW"/>
</dbReference>
<evidence type="ECO:0000313" key="10">
    <source>
        <dbReference type="Proteomes" id="UP001345219"/>
    </source>
</evidence>
<comment type="subunit">
    <text evidence="6">Hexamer; each subunit is composed of an acidic and a basic chain derived from a single precursor and linked by a disulfide bond.</text>
</comment>
<dbReference type="EMBL" id="JAXIOK010000022">
    <property type="protein sequence ID" value="KAK4744280.1"/>
    <property type="molecule type" value="Genomic_DNA"/>
</dbReference>
<feature type="region of interest" description="Disordered" evidence="7">
    <location>
        <begin position="234"/>
        <end position="267"/>
    </location>
</feature>
<evidence type="ECO:0000256" key="3">
    <source>
        <dbReference type="ARBA" id="ARBA00022761"/>
    </source>
</evidence>
<dbReference type="InterPro" id="IPR011051">
    <property type="entry name" value="RmlC_Cupin_sf"/>
</dbReference>
<feature type="compositionally biased region" description="Basic and acidic residues" evidence="7">
    <location>
        <begin position="321"/>
        <end position="343"/>
    </location>
</feature>
<dbReference type="InterPro" id="IPR014710">
    <property type="entry name" value="RmlC-like_jellyroll"/>
</dbReference>
<feature type="signal peptide" evidence="6">
    <location>
        <begin position="1"/>
        <end position="25"/>
    </location>
</feature>
<dbReference type="PROSITE" id="PS00305">
    <property type="entry name" value="11S_SEED_STORAGE"/>
    <property type="match status" value="1"/>
</dbReference>
<dbReference type="GO" id="GO:0010431">
    <property type="term" value="P:seed maturation"/>
    <property type="evidence" value="ECO:0007669"/>
    <property type="project" value="UniProtKB-ARBA"/>
</dbReference>
<protein>
    <recommendedName>
        <fullName evidence="8">Cupin type-1 domain-containing protein</fullName>
    </recommendedName>
</protein>
<dbReference type="Pfam" id="PF00190">
    <property type="entry name" value="Cupin_1"/>
    <property type="match status" value="2"/>
</dbReference>
<dbReference type="SUPFAM" id="SSF51182">
    <property type="entry name" value="RmlC-like cupins"/>
    <property type="match status" value="1"/>
</dbReference>
<evidence type="ECO:0000256" key="7">
    <source>
        <dbReference type="SAM" id="MobiDB-lite"/>
    </source>
</evidence>
<dbReference type="PANTHER" id="PTHR31189">
    <property type="entry name" value="OS03G0336100 PROTEIN-RELATED"/>
    <property type="match status" value="1"/>
</dbReference>
<feature type="compositionally biased region" description="Basic and acidic residues" evidence="7">
    <location>
        <begin position="152"/>
        <end position="172"/>
    </location>
</feature>
<evidence type="ECO:0000256" key="4">
    <source>
        <dbReference type="ARBA" id="ARBA00023129"/>
    </source>
</evidence>
<dbReference type="SMART" id="SM00835">
    <property type="entry name" value="Cupin_1"/>
    <property type="match status" value="2"/>
</dbReference>
<dbReference type="FunFam" id="2.60.120.10:FF:000073">
    <property type="entry name" value="Glycinin G1"/>
    <property type="match status" value="1"/>
</dbReference>
<feature type="chain" id="PRO_5042672256" description="Cupin type-1 domain-containing protein" evidence="6">
    <location>
        <begin position="26"/>
        <end position="556"/>
    </location>
</feature>
<dbReference type="InterPro" id="IPR022379">
    <property type="entry name" value="11S_seedstore_CS"/>
</dbReference>
<evidence type="ECO:0000256" key="6">
    <source>
        <dbReference type="RuleBase" id="RU003681"/>
    </source>
</evidence>
<feature type="compositionally biased region" description="Acidic residues" evidence="7">
    <location>
        <begin position="358"/>
        <end position="368"/>
    </location>
</feature>